<keyword evidence="3" id="KW-1185">Reference proteome</keyword>
<dbReference type="Proteomes" id="UP001368500">
    <property type="component" value="Unassembled WGS sequence"/>
</dbReference>
<comment type="caution">
    <text evidence="2">The sequence shown here is derived from an EMBL/GenBank/DDBJ whole genome shotgun (WGS) entry which is preliminary data.</text>
</comment>
<proteinExistence type="predicted"/>
<reference evidence="2 3" key="1">
    <citation type="submission" date="2024-04" db="EMBL/GenBank/DDBJ databases">
        <title>Novel species of the genus Ideonella isolated from streams.</title>
        <authorList>
            <person name="Lu H."/>
        </authorList>
    </citation>
    <scope>NUCLEOTIDE SEQUENCE [LARGE SCALE GENOMIC DNA]</scope>
    <source>
        <strain evidence="2 3">BYS139W</strain>
    </source>
</reference>
<keyword evidence="1" id="KW-0732">Signal</keyword>
<name>A0ABU9BBD8_9BURK</name>
<evidence type="ECO:0000313" key="3">
    <source>
        <dbReference type="Proteomes" id="UP001368500"/>
    </source>
</evidence>
<dbReference type="RefSeq" id="WP_341374183.1">
    <property type="nucleotide sequence ID" value="NZ_JBBUTF010000008.1"/>
</dbReference>
<feature type="signal peptide" evidence="1">
    <location>
        <begin position="1"/>
        <end position="24"/>
    </location>
</feature>
<protein>
    <submittedName>
        <fullName evidence="2">Uncharacterized protein</fullName>
    </submittedName>
</protein>
<evidence type="ECO:0000313" key="2">
    <source>
        <dbReference type="EMBL" id="MEK8026399.1"/>
    </source>
</evidence>
<sequence length="244" mass="24843">MTLIPAVRLIPLLVAAACSPMAGAATLLTGGQTTLQTDGWEVTRSERGGSVRCTATLASDHGAELDAEGLRVKVAEAPQWIAWQFDDGPWLPRRNAGPMEQRLREAVLSGAELEQARRAQRVRLQTGSIKRGVDTQRLDLTGLATVEAHLRAGCPRPTLPVTAATAAGTGIPASTATTTAATVATSSGAGLTAATGIATPPSIAAPAAAAAAPAAAADLCSDALKTRLRSVGVSLAQITQACRP</sequence>
<organism evidence="2 3">
    <name type="scientific">Pseudaquabacterium rugosum</name>
    <dbReference type="NCBI Taxonomy" id="2984194"/>
    <lineage>
        <taxon>Bacteria</taxon>
        <taxon>Pseudomonadati</taxon>
        <taxon>Pseudomonadota</taxon>
        <taxon>Betaproteobacteria</taxon>
        <taxon>Burkholderiales</taxon>
        <taxon>Sphaerotilaceae</taxon>
        <taxon>Pseudaquabacterium</taxon>
    </lineage>
</organism>
<accession>A0ABU9BBD8</accession>
<feature type="chain" id="PRO_5045177090" evidence="1">
    <location>
        <begin position="25"/>
        <end position="244"/>
    </location>
</feature>
<gene>
    <name evidence="2" type="ORF">AACH11_10565</name>
</gene>
<evidence type="ECO:0000256" key="1">
    <source>
        <dbReference type="SAM" id="SignalP"/>
    </source>
</evidence>
<dbReference type="EMBL" id="JBBUTF010000008">
    <property type="protein sequence ID" value="MEK8026399.1"/>
    <property type="molecule type" value="Genomic_DNA"/>
</dbReference>